<gene>
    <name evidence="1" type="ORF">MIMGU_mgv11b024638mg</name>
</gene>
<dbReference type="EMBL" id="KI630424">
    <property type="protein sequence ID" value="EYU40142.1"/>
    <property type="molecule type" value="Genomic_DNA"/>
</dbReference>
<evidence type="ECO:0000313" key="1">
    <source>
        <dbReference type="EMBL" id="EYU40142.1"/>
    </source>
</evidence>
<sequence length="85" mass="10216">MEYSISTRKTFKLKQMDETVKWSHIQDFIGYRRVDVCGTEDMCEIQFKFQMSNRCDGATQPRPSLHNPFRCVRQKRDRHILALNF</sequence>
<name>A0A022RI93_ERYGU</name>
<accession>A0A022RI93</accession>
<keyword evidence="2" id="KW-1185">Reference proteome</keyword>
<evidence type="ECO:0000313" key="2">
    <source>
        <dbReference type="Proteomes" id="UP000030748"/>
    </source>
</evidence>
<dbReference type="Proteomes" id="UP000030748">
    <property type="component" value="Unassembled WGS sequence"/>
</dbReference>
<dbReference type="AlphaFoldDB" id="A0A022RI93"/>
<protein>
    <submittedName>
        <fullName evidence="1">Uncharacterized protein</fullName>
    </submittedName>
</protein>
<reference evidence="1 2" key="1">
    <citation type="journal article" date="2013" name="Proc. Natl. Acad. Sci. U.S.A.">
        <title>Fine-scale variation in meiotic recombination in Mimulus inferred from population shotgun sequencing.</title>
        <authorList>
            <person name="Hellsten U."/>
            <person name="Wright K.M."/>
            <person name="Jenkins J."/>
            <person name="Shu S."/>
            <person name="Yuan Y."/>
            <person name="Wessler S.R."/>
            <person name="Schmutz J."/>
            <person name="Willis J.H."/>
            <person name="Rokhsar D.S."/>
        </authorList>
    </citation>
    <scope>NUCLEOTIDE SEQUENCE [LARGE SCALE GENOMIC DNA]</scope>
    <source>
        <strain evidence="2">cv. DUN x IM62</strain>
    </source>
</reference>
<proteinExistence type="predicted"/>
<organism evidence="1 2">
    <name type="scientific">Erythranthe guttata</name>
    <name type="common">Yellow monkey flower</name>
    <name type="synonym">Mimulus guttatus</name>
    <dbReference type="NCBI Taxonomy" id="4155"/>
    <lineage>
        <taxon>Eukaryota</taxon>
        <taxon>Viridiplantae</taxon>
        <taxon>Streptophyta</taxon>
        <taxon>Embryophyta</taxon>
        <taxon>Tracheophyta</taxon>
        <taxon>Spermatophyta</taxon>
        <taxon>Magnoliopsida</taxon>
        <taxon>eudicotyledons</taxon>
        <taxon>Gunneridae</taxon>
        <taxon>Pentapetalae</taxon>
        <taxon>asterids</taxon>
        <taxon>lamiids</taxon>
        <taxon>Lamiales</taxon>
        <taxon>Phrymaceae</taxon>
        <taxon>Erythranthe</taxon>
    </lineage>
</organism>